<evidence type="ECO:0000313" key="4">
    <source>
        <dbReference type="Proteomes" id="UP001429984"/>
    </source>
</evidence>
<dbReference type="PANTHER" id="PTHR41775:SF1">
    <property type="entry name" value="PEPTIDASE M6-LIKE DOMAIN-CONTAINING PROTEIN"/>
    <property type="match status" value="1"/>
</dbReference>
<protein>
    <submittedName>
        <fullName evidence="3">Peptidase M11</fullName>
    </submittedName>
</protein>
<dbReference type="Pfam" id="PF10633">
    <property type="entry name" value="NPCBM_assoc"/>
    <property type="match status" value="1"/>
</dbReference>
<evidence type="ECO:0000313" key="3">
    <source>
        <dbReference type="EMBL" id="MBF6025316.1"/>
    </source>
</evidence>
<dbReference type="PANTHER" id="PTHR41775">
    <property type="entry name" value="SECRETED PROTEIN-RELATED"/>
    <property type="match status" value="1"/>
</dbReference>
<evidence type="ECO:0000256" key="1">
    <source>
        <dbReference type="SAM" id="SignalP"/>
    </source>
</evidence>
<organism evidence="3 4">
    <name type="scientific">Lysobacter niastensis</name>
    <dbReference type="NCBI Taxonomy" id="380629"/>
    <lineage>
        <taxon>Bacteria</taxon>
        <taxon>Pseudomonadati</taxon>
        <taxon>Pseudomonadota</taxon>
        <taxon>Gammaproteobacteria</taxon>
        <taxon>Lysobacterales</taxon>
        <taxon>Lysobacteraceae</taxon>
        <taxon>Lysobacter</taxon>
    </lineage>
</organism>
<feature type="domain" description="Alpha-galactosidase NEW3" evidence="2">
    <location>
        <begin position="387"/>
        <end position="458"/>
    </location>
</feature>
<proteinExistence type="predicted"/>
<keyword evidence="4" id="KW-1185">Reference proteome</keyword>
<dbReference type="Gene3D" id="2.60.40.10">
    <property type="entry name" value="Immunoglobulins"/>
    <property type="match status" value="1"/>
</dbReference>
<dbReference type="InterPro" id="IPR018905">
    <property type="entry name" value="A-galactase_NEW3"/>
</dbReference>
<comment type="caution">
    <text evidence="3">The sequence shown here is derived from an EMBL/GenBank/DDBJ whole genome shotgun (WGS) entry which is preliminary data.</text>
</comment>
<sequence length="583" mass="59217">MTSSRAFRLAGRLSARIVLSLLIACATAQVARAQVPSTGEQKTAVLLVNFQDDTSQTISRDAAHALVFGQVSDFYWEASYQKAFLSGDTYGWYTIPVSKTVCDTDLFAREADRAAAAAGVDLSGYDRLIYLMPDNVCTIAGYNSGPLVTPTRIWMLSNNLTARVIAHELGHTFGGLGHSMSVDCGATSIGSGCKLEEYGDPADTMGAGTTPHFNAVLKETLGWIGAAGQPAVTTVTSSGSYTLAPFETTTGIKALKIQTGVDASTGYPSYYYIEYRQPIGFDAVLGTVGNLTSGVQVRTGGTEQASVMLDMTPDSAPTSSYNDIRDGALTVGRSFTDTGAGITMTLRSADANGAVVDVALAGSPGPGTCVRAAPAMSLSATSGAVAAGTTKNYTLSLSNRDSGGCTATRFDLARSVPAGWTGALAATSLTVSPGASATTTLAVTSAATVAAGDYGVAAASASSVGSAHTASASAVYTVSVPVALPLSETLATDKSSYARGESVQMSARVTSNGTAVSGATVRFVVKLPGGGSSTLTGTSGSDGYARSVFKTGKGKSSAGQYLVQADASYSGASTTASAAFSVR</sequence>
<feature type="signal peptide" evidence="1">
    <location>
        <begin position="1"/>
        <end position="33"/>
    </location>
</feature>
<name>A0ABS0B8H0_9GAMM</name>
<reference evidence="3 4" key="1">
    <citation type="submission" date="2020-11" db="EMBL/GenBank/DDBJ databases">
        <title>Draft Genome Sequence and Secondary Metabolite Biosynthetic Potential of the Lysobacter niastensis Type strain DSM 18481.</title>
        <authorList>
            <person name="Turrini P."/>
            <person name="Artuso I."/>
            <person name="Tescari M."/>
            <person name="Lugli G.A."/>
            <person name="Frangipani E."/>
            <person name="Ventura M."/>
            <person name="Visca P."/>
        </authorList>
    </citation>
    <scope>NUCLEOTIDE SEQUENCE [LARGE SCALE GENOMIC DNA]</scope>
    <source>
        <strain evidence="3 4">DSM 18481</strain>
    </source>
</reference>
<feature type="chain" id="PRO_5046030154" evidence="1">
    <location>
        <begin position="34"/>
        <end position="583"/>
    </location>
</feature>
<dbReference type="InterPro" id="IPR008964">
    <property type="entry name" value="Invasin/intimin_cell_adhesion"/>
</dbReference>
<dbReference type="SUPFAM" id="SSF49373">
    <property type="entry name" value="Invasin/intimin cell-adhesion fragments"/>
    <property type="match status" value="1"/>
</dbReference>
<keyword evidence="1" id="KW-0732">Signal</keyword>
<dbReference type="EMBL" id="JADLZT010000008">
    <property type="protein sequence ID" value="MBF6025316.1"/>
    <property type="molecule type" value="Genomic_DNA"/>
</dbReference>
<evidence type="ECO:0000259" key="2">
    <source>
        <dbReference type="Pfam" id="PF10633"/>
    </source>
</evidence>
<dbReference type="Proteomes" id="UP001429984">
    <property type="component" value="Unassembled WGS sequence"/>
</dbReference>
<accession>A0ABS0B8H0</accession>
<dbReference type="RefSeq" id="WP_194931921.1">
    <property type="nucleotide sequence ID" value="NZ_JADLZT010000008.1"/>
</dbReference>
<dbReference type="SUPFAM" id="SSF55486">
    <property type="entry name" value="Metalloproteases ('zincins'), catalytic domain"/>
    <property type="match status" value="1"/>
</dbReference>
<dbReference type="InterPro" id="IPR013783">
    <property type="entry name" value="Ig-like_fold"/>
</dbReference>
<gene>
    <name evidence="3" type="ORF">IU514_14875</name>
</gene>